<keyword evidence="2" id="KW-1185">Reference proteome</keyword>
<sequence>MQPPAARYACEGGRARVIPRPGRMVGEGTSPFHVIGWNRGTDRLPFVLVADVAAAMLGVLR</sequence>
<comment type="caution">
    <text evidence="1">The sequence shown here is derived from an EMBL/GenBank/DDBJ whole genome shotgun (WGS) entry which is preliminary data.</text>
</comment>
<reference evidence="1 2" key="1">
    <citation type="submission" date="2019-07" db="EMBL/GenBank/DDBJ databases">
        <title>Whole genome shotgun sequence of Reyranella soli NBRC 108950.</title>
        <authorList>
            <person name="Hosoyama A."/>
            <person name="Uohara A."/>
            <person name="Ohji S."/>
            <person name="Ichikawa N."/>
        </authorList>
    </citation>
    <scope>NUCLEOTIDE SEQUENCE [LARGE SCALE GENOMIC DNA]</scope>
    <source>
        <strain evidence="1 2">NBRC 108950</strain>
    </source>
</reference>
<protein>
    <submittedName>
        <fullName evidence="1">Uncharacterized protein</fullName>
    </submittedName>
</protein>
<dbReference type="Proteomes" id="UP000321058">
    <property type="component" value="Unassembled WGS sequence"/>
</dbReference>
<dbReference type="AlphaFoldDB" id="A0A512NIY7"/>
<proteinExistence type="predicted"/>
<accession>A0A512NIY7</accession>
<gene>
    <name evidence="1" type="ORF">RSO01_60740</name>
</gene>
<dbReference type="EMBL" id="BKAJ01000113">
    <property type="protein sequence ID" value="GEP58908.1"/>
    <property type="molecule type" value="Genomic_DNA"/>
</dbReference>
<evidence type="ECO:0000313" key="2">
    <source>
        <dbReference type="Proteomes" id="UP000321058"/>
    </source>
</evidence>
<name>A0A512NIY7_9HYPH</name>
<evidence type="ECO:0000313" key="1">
    <source>
        <dbReference type="EMBL" id="GEP58908.1"/>
    </source>
</evidence>
<organism evidence="1 2">
    <name type="scientific">Reyranella soli</name>
    <dbReference type="NCBI Taxonomy" id="1230389"/>
    <lineage>
        <taxon>Bacteria</taxon>
        <taxon>Pseudomonadati</taxon>
        <taxon>Pseudomonadota</taxon>
        <taxon>Alphaproteobacteria</taxon>
        <taxon>Hyphomicrobiales</taxon>
        <taxon>Reyranellaceae</taxon>
        <taxon>Reyranella</taxon>
    </lineage>
</organism>